<sequence>MASTLHEVVASTSVLTDPAEYTLVRLTETSERGWEEPEKLGWSGLSRLSLEDFHSHEAPTLQLSNVFICLMLRLFFPFSGFAVLLMLKLGWLKPIWASEQMTLWEQAWRMFDFYGASEGVATPFILALNLAYYMISTWYRSTGPLCAVLLPWVLSFSTVPVKVARAASASDNPQRVKLRQFLQLIMIVERQLGVPHDALCCHNLDGTEDCFRLALETVFSESEDFTVREGFFPCRPSRTVSEKTLIALHHDPICEITVRSSSGDLVASSRWVKRWPPSDRFLEQQERMNGLMHFSLLARPADEASIPQALLPAYQRSLQDGDLNAADFASQMSIGFATQTPAWVSVMWGSAAGAATLVLIGSCILVWWMPEWHHGVWYHQVMLTLFVGYGILDGAVFTMFQLAICAQAWLARLTDLKVLNATLAGPIAAQNMFVPAIRIHVPSDLLVWGEVRELCLARYAAEQLEMDVSVVVASMSTLGMALGSIYSSLQEQWEPGLFSFVSVLSMTLYIIFGVPLFVIGILVNMENAKSLDLMSQHSLQAQFALSHPGLSSSAEEREQIQESLSFANLLVQHLRINSGADVRVLGMKLTPSTASALVSGVSAALAFTLRSLPVDEMKEKLFASKAWDALF</sequence>
<proteinExistence type="predicted"/>
<comment type="caution">
    <text evidence="1">The sequence shown here is derived from an EMBL/GenBank/DDBJ whole genome shotgun (WGS) entry which is preliminary data.</text>
</comment>
<protein>
    <submittedName>
        <fullName evidence="1">Uncharacterized protein</fullName>
    </submittedName>
</protein>
<organism evidence="1 2">
    <name type="scientific">Durusdinium trenchii</name>
    <dbReference type="NCBI Taxonomy" id="1381693"/>
    <lineage>
        <taxon>Eukaryota</taxon>
        <taxon>Sar</taxon>
        <taxon>Alveolata</taxon>
        <taxon>Dinophyceae</taxon>
        <taxon>Suessiales</taxon>
        <taxon>Symbiodiniaceae</taxon>
        <taxon>Durusdinium</taxon>
    </lineage>
</organism>
<reference evidence="1 2" key="1">
    <citation type="submission" date="2024-02" db="EMBL/GenBank/DDBJ databases">
        <authorList>
            <person name="Chen Y."/>
            <person name="Shah S."/>
            <person name="Dougan E. K."/>
            <person name="Thang M."/>
            <person name="Chan C."/>
        </authorList>
    </citation>
    <scope>NUCLEOTIDE SEQUENCE [LARGE SCALE GENOMIC DNA]</scope>
</reference>
<keyword evidence="2" id="KW-1185">Reference proteome</keyword>
<dbReference type="Proteomes" id="UP001642484">
    <property type="component" value="Unassembled WGS sequence"/>
</dbReference>
<accession>A0ABP0J4Q2</accession>
<gene>
    <name evidence="1" type="ORF">CCMP2556_LOCUS9593</name>
</gene>
<name>A0ABP0J4Q2_9DINO</name>
<evidence type="ECO:0000313" key="1">
    <source>
        <dbReference type="EMBL" id="CAK9009291.1"/>
    </source>
</evidence>
<dbReference type="EMBL" id="CAXAMN010004446">
    <property type="protein sequence ID" value="CAK9009291.1"/>
    <property type="molecule type" value="Genomic_DNA"/>
</dbReference>
<evidence type="ECO:0000313" key="2">
    <source>
        <dbReference type="Proteomes" id="UP001642484"/>
    </source>
</evidence>